<feature type="region of interest" description="Disordered" evidence="1">
    <location>
        <begin position="1"/>
        <end position="23"/>
    </location>
</feature>
<sequence length="96" mass="10638">MWGDGDGGVCGPGAEHRSRPEGYRGLSTSLRFLGETNRRSNTTGFPSRLSRETLSLSHTGNSREAAKRAKFGHECRQFPSRLSREALFVTLVHYLA</sequence>
<proteinExistence type="predicted"/>
<dbReference type="Proteomes" id="UP000069850">
    <property type="component" value="Chromosome 1"/>
</dbReference>
<evidence type="ECO:0000256" key="1">
    <source>
        <dbReference type="SAM" id="MobiDB-lite"/>
    </source>
</evidence>
<organism evidence="2 3">
    <name type="scientific">Methanoculleus bourgensis</name>
    <dbReference type="NCBI Taxonomy" id="83986"/>
    <lineage>
        <taxon>Archaea</taxon>
        <taxon>Methanobacteriati</taxon>
        <taxon>Methanobacteriota</taxon>
        <taxon>Stenosarchaea group</taxon>
        <taxon>Methanomicrobia</taxon>
        <taxon>Methanomicrobiales</taxon>
        <taxon>Methanomicrobiaceae</taxon>
        <taxon>Methanoculleus</taxon>
    </lineage>
</organism>
<gene>
    <name evidence="2" type="ORF">MMAB1_2392</name>
</gene>
<name>A0A0X3BQ48_9EURY</name>
<evidence type="ECO:0000313" key="2">
    <source>
        <dbReference type="EMBL" id="CVK33605.1"/>
    </source>
</evidence>
<feature type="compositionally biased region" description="Gly residues" evidence="1">
    <location>
        <begin position="1"/>
        <end position="11"/>
    </location>
</feature>
<dbReference type="KEGG" id="mema:MMAB1_2392"/>
<reference evidence="2 3" key="1">
    <citation type="submission" date="2016-01" db="EMBL/GenBank/DDBJ databases">
        <authorList>
            <person name="Manzoor S."/>
        </authorList>
    </citation>
    <scope>NUCLEOTIDE SEQUENCE [LARGE SCALE GENOMIC DNA]</scope>
    <source>
        <strain evidence="2">Methanoculleus sp MAB1</strain>
    </source>
</reference>
<dbReference type="AlphaFoldDB" id="A0A0X3BQ48"/>
<accession>A0A0X3BQ48</accession>
<dbReference type="EMBL" id="LT158599">
    <property type="protein sequence ID" value="CVK33605.1"/>
    <property type="molecule type" value="Genomic_DNA"/>
</dbReference>
<protein>
    <submittedName>
        <fullName evidence="2">Uncharacterized protein</fullName>
    </submittedName>
</protein>
<evidence type="ECO:0000313" key="3">
    <source>
        <dbReference type="Proteomes" id="UP000069850"/>
    </source>
</evidence>